<sequence>MPTGIDNEKSGGKTQNYRLIGTRPILLKKCFHYIMFYSFLSVSTRGCRSCHVKLYTAGTGSQNNMLIEHASFLSSENKQNVYNSASARRVEVLLAVVVAEGKLRATYLETKKPNRASHKIKNGLTLPSVSKMYSENIQNIEKKEVTILTIIYNFQYIVMFKKENVKSENDHRTCFGLQIDSREIESMRLRTATGSVVGGAWVAYASMATWAGAGGGGVVVPLPTADAGVGDGDSFLDRLSGCW</sequence>
<dbReference type="AlphaFoldDB" id="A0A6G0TQQ5"/>
<evidence type="ECO:0000313" key="2">
    <source>
        <dbReference type="Proteomes" id="UP000475862"/>
    </source>
</evidence>
<dbReference type="Proteomes" id="UP000475862">
    <property type="component" value="Unassembled WGS sequence"/>
</dbReference>
<organism evidence="1 2">
    <name type="scientific">Aphis glycines</name>
    <name type="common">Soybean aphid</name>
    <dbReference type="NCBI Taxonomy" id="307491"/>
    <lineage>
        <taxon>Eukaryota</taxon>
        <taxon>Metazoa</taxon>
        <taxon>Ecdysozoa</taxon>
        <taxon>Arthropoda</taxon>
        <taxon>Hexapoda</taxon>
        <taxon>Insecta</taxon>
        <taxon>Pterygota</taxon>
        <taxon>Neoptera</taxon>
        <taxon>Paraneoptera</taxon>
        <taxon>Hemiptera</taxon>
        <taxon>Sternorrhyncha</taxon>
        <taxon>Aphidomorpha</taxon>
        <taxon>Aphidoidea</taxon>
        <taxon>Aphididae</taxon>
        <taxon>Aphidini</taxon>
        <taxon>Aphis</taxon>
        <taxon>Aphis</taxon>
    </lineage>
</organism>
<gene>
    <name evidence="1" type="ORF">AGLY_007040</name>
</gene>
<protein>
    <submittedName>
        <fullName evidence="1">Uncharacterized protein</fullName>
    </submittedName>
</protein>
<accession>A0A6G0TQQ5</accession>
<reference evidence="1 2" key="1">
    <citation type="submission" date="2019-08" db="EMBL/GenBank/DDBJ databases">
        <title>The genome of the soybean aphid Biotype 1, its phylome, world population structure and adaptation to the North American continent.</title>
        <authorList>
            <person name="Giordano R."/>
            <person name="Donthu R.K."/>
            <person name="Hernandez A.G."/>
            <person name="Wright C.L."/>
            <person name="Zimin A.V."/>
        </authorList>
    </citation>
    <scope>NUCLEOTIDE SEQUENCE [LARGE SCALE GENOMIC DNA]</scope>
    <source>
        <tissue evidence="1">Whole aphids</tissue>
    </source>
</reference>
<name>A0A6G0TQQ5_APHGL</name>
<evidence type="ECO:0000313" key="1">
    <source>
        <dbReference type="EMBL" id="KAE9536638.1"/>
    </source>
</evidence>
<comment type="caution">
    <text evidence="1">The sequence shown here is derived from an EMBL/GenBank/DDBJ whole genome shotgun (WGS) entry which is preliminary data.</text>
</comment>
<proteinExistence type="predicted"/>
<keyword evidence="2" id="KW-1185">Reference proteome</keyword>
<dbReference type="EMBL" id="VYZN01000022">
    <property type="protein sequence ID" value="KAE9536638.1"/>
    <property type="molecule type" value="Genomic_DNA"/>
</dbReference>